<accession>A0A7R7EI75</accession>
<evidence type="ECO:0000313" key="1">
    <source>
        <dbReference type="EMBL" id="BCN29180.1"/>
    </source>
</evidence>
<evidence type="ECO:0000313" key="2">
    <source>
        <dbReference type="Proteomes" id="UP000595897"/>
    </source>
</evidence>
<protein>
    <submittedName>
        <fullName evidence="1">Uncharacterized protein</fullName>
    </submittedName>
</protein>
<gene>
    <name evidence="1" type="ORF">bsdtb5_04750</name>
</gene>
<proteinExistence type="predicted"/>
<dbReference type="KEGG" id="ahb:bsdtb5_04750"/>
<dbReference type="Proteomes" id="UP000595897">
    <property type="component" value="Chromosome"/>
</dbReference>
<keyword evidence="2" id="KW-1185">Reference proteome</keyword>
<dbReference type="AlphaFoldDB" id="A0A7R7EI75"/>
<name>A0A7R7EI75_9FIRM</name>
<reference evidence="1 2" key="1">
    <citation type="submission" date="2020-11" db="EMBL/GenBank/DDBJ databases">
        <title>Draft genome sequencing of a Lachnospiraceae strain isolated from anoxic soil subjected to BSD treatment.</title>
        <authorList>
            <person name="Uek A."/>
            <person name="Tonouchi A."/>
        </authorList>
    </citation>
    <scope>NUCLEOTIDE SEQUENCE [LARGE SCALE GENOMIC DNA]</scope>
    <source>
        <strain evidence="1 2">TB5</strain>
    </source>
</reference>
<sequence>MNSFYVLIKHLTILKHMCILSIKEIVQYQIYFNVKHCLLAPTIQNPKEAAIHIESFMLIGAES</sequence>
<dbReference type="EMBL" id="AP024169">
    <property type="protein sequence ID" value="BCN29180.1"/>
    <property type="molecule type" value="Genomic_DNA"/>
</dbReference>
<organism evidence="1 2">
    <name type="scientific">Anaeromicropila herbilytica</name>
    <dbReference type="NCBI Taxonomy" id="2785025"/>
    <lineage>
        <taxon>Bacteria</taxon>
        <taxon>Bacillati</taxon>
        <taxon>Bacillota</taxon>
        <taxon>Clostridia</taxon>
        <taxon>Lachnospirales</taxon>
        <taxon>Lachnospiraceae</taxon>
        <taxon>Anaeromicropila</taxon>
    </lineage>
</organism>